<sequence length="138" mass="15820">MQLAASNIINMSFHRSTDLKDALDAWAEFRVQRQSYSSSFHFTEGEGYWGLVDLGPSIIAPVMLEYYNDPGGWWHELLHELVHGQVSGAGVFFKSVVFDSWKDWFEHKNHEDARKAMDERAQSEHGYDGLGMERLGPL</sequence>
<keyword evidence="2" id="KW-1185">Reference proteome</keyword>
<proteinExistence type="predicted"/>
<evidence type="ECO:0000313" key="2">
    <source>
        <dbReference type="Proteomes" id="UP001600888"/>
    </source>
</evidence>
<reference evidence="1 2" key="1">
    <citation type="submission" date="2024-03" db="EMBL/GenBank/DDBJ databases">
        <title>A high-quality draft genome sequence of Diaporthe vaccinii, a causative agent of upright dieback and viscid rot disease in cranberry plants.</title>
        <authorList>
            <person name="Sarrasin M."/>
            <person name="Lang B.F."/>
            <person name="Burger G."/>
        </authorList>
    </citation>
    <scope>NUCLEOTIDE SEQUENCE [LARGE SCALE GENOMIC DNA]</scope>
    <source>
        <strain evidence="1 2">IS7</strain>
    </source>
</reference>
<gene>
    <name evidence="1" type="ORF">FJTKL_03311</name>
</gene>
<dbReference type="EMBL" id="JBAWTH010000159">
    <property type="protein sequence ID" value="KAL2274325.1"/>
    <property type="molecule type" value="Genomic_DNA"/>
</dbReference>
<organism evidence="1 2">
    <name type="scientific">Diaporthe vaccinii</name>
    <dbReference type="NCBI Taxonomy" id="105482"/>
    <lineage>
        <taxon>Eukaryota</taxon>
        <taxon>Fungi</taxon>
        <taxon>Dikarya</taxon>
        <taxon>Ascomycota</taxon>
        <taxon>Pezizomycotina</taxon>
        <taxon>Sordariomycetes</taxon>
        <taxon>Sordariomycetidae</taxon>
        <taxon>Diaporthales</taxon>
        <taxon>Diaporthaceae</taxon>
        <taxon>Diaporthe</taxon>
        <taxon>Diaporthe eres species complex</taxon>
    </lineage>
</organism>
<comment type="caution">
    <text evidence="1">The sequence shown here is derived from an EMBL/GenBank/DDBJ whole genome shotgun (WGS) entry which is preliminary data.</text>
</comment>
<evidence type="ECO:0000313" key="1">
    <source>
        <dbReference type="EMBL" id="KAL2274325.1"/>
    </source>
</evidence>
<dbReference type="Proteomes" id="UP001600888">
    <property type="component" value="Unassembled WGS sequence"/>
</dbReference>
<name>A0ABR4DVC2_9PEZI</name>
<accession>A0ABR4DVC2</accession>
<protein>
    <submittedName>
        <fullName evidence="1">Uncharacterized protein</fullName>
    </submittedName>
</protein>